<organism evidence="11 12">
    <name type="scientific">Manduca sexta</name>
    <name type="common">Tobacco hawkmoth</name>
    <name type="synonym">Tobacco hornworm</name>
    <dbReference type="NCBI Taxonomy" id="7130"/>
    <lineage>
        <taxon>Eukaryota</taxon>
        <taxon>Metazoa</taxon>
        <taxon>Ecdysozoa</taxon>
        <taxon>Arthropoda</taxon>
        <taxon>Hexapoda</taxon>
        <taxon>Insecta</taxon>
        <taxon>Pterygota</taxon>
        <taxon>Neoptera</taxon>
        <taxon>Endopterygota</taxon>
        <taxon>Lepidoptera</taxon>
        <taxon>Glossata</taxon>
        <taxon>Ditrysia</taxon>
        <taxon>Bombycoidea</taxon>
        <taxon>Sphingidae</taxon>
        <taxon>Sphinginae</taxon>
        <taxon>Sphingini</taxon>
        <taxon>Manduca</taxon>
    </lineage>
</organism>
<evidence type="ECO:0000256" key="5">
    <source>
        <dbReference type="ARBA" id="ARBA00022725"/>
    </source>
</evidence>
<keyword evidence="6 10" id="KW-1133">Transmembrane helix</keyword>
<feature type="transmembrane region" description="Helical" evidence="10">
    <location>
        <begin position="127"/>
        <end position="149"/>
    </location>
</feature>
<evidence type="ECO:0000256" key="8">
    <source>
        <dbReference type="ARBA" id="ARBA00023170"/>
    </source>
</evidence>
<gene>
    <name evidence="11" type="ORF">O3G_MSEX013105</name>
</gene>
<evidence type="ECO:0000256" key="4">
    <source>
        <dbReference type="ARBA" id="ARBA00022692"/>
    </source>
</evidence>
<keyword evidence="3 10" id="KW-0716">Sensory transduction</keyword>
<dbReference type="AlphaFoldDB" id="A0A921ZQ59"/>
<feature type="transmembrane region" description="Helical" evidence="10">
    <location>
        <begin position="254"/>
        <end position="278"/>
    </location>
</feature>
<feature type="transmembrane region" description="Helical" evidence="10">
    <location>
        <begin position="50"/>
        <end position="69"/>
    </location>
</feature>
<evidence type="ECO:0000256" key="7">
    <source>
        <dbReference type="ARBA" id="ARBA00023136"/>
    </source>
</evidence>
<dbReference type="GO" id="GO:0005549">
    <property type="term" value="F:odorant binding"/>
    <property type="evidence" value="ECO:0007669"/>
    <property type="project" value="InterPro"/>
</dbReference>
<evidence type="ECO:0000256" key="6">
    <source>
        <dbReference type="ARBA" id="ARBA00022989"/>
    </source>
</evidence>
<accession>A0A921ZQ59</accession>
<evidence type="ECO:0000256" key="10">
    <source>
        <dbReference type="RuleBase" id="RU351113"/>
    </source>
</evidence>
<keyword evidence="9 10" id="KW-0807">Transducer</keyword>
<reference evidence="11" key="2">
    <citation type="submission" date="2020-12" db="EMBL/GenBank/DDBJ databases">
        <authorList>
            <person name="Kanost M."/>
        </authorList>
    </citation>
    <scope>NUCLEOTIDE SEQUENCE</scope>
</reference>
<dbReference type="GO" id="GO:0005886">
    <property type="term" value="C:plasma membrane"/>
    <property type="evidence" value="ECO:0007669"/>
    <property type="project" value="UniProtKB-SubCell"/>
</dbReference>
<proteinExistence type="inferred from homology"/>
<reference evidence="11" key="1">
    <citation type="journal article" date="2016" name="Insect Biochem. Mol. Biol.">
        <title>Multifaceted biological insights from a draft genome sequence of the tobacco hornworm moth, Manduca sexta.</title>
        <authorList>
            <person name="Kanost M.R."/>
            <person name="Arrese E.L."/>
            <person name="Cao X."/>
            <person name="Chen Y.R."/>
            <person name="Chellapilla S."/>
            <person name="Goldsmith M.R."/>
            <person name="Grosse-Wilde E."/>
            <person name="Heckel D.G."/>
            <person name="Herndon N."/>
            <person name="Jiang H."/>
            <person name="Papanicolaou A."/>
            <person name="Qu J."/>
            <person name="Soulages J.L."/>
            <person name="Vogel H."/>
            <person name="Walters J."/>
            <person name="Waterhouse R.M."/>
            <person name="Ahn S.J."/>
            <person name="Almeida F.C."/>
            <person name="An C."/>
            <person name="Aqrawi P."/>
            <person name="Bretschneider A."/>
            <person name="Bryant W.B."/>
            <person name="Bucks S."/>
            <person name="Chao H."/>
            <person name="Chevignon G."/>
            <person name="Christen J.M."/>
            <person name="Clarke D.F."/>
            <person name="Dittmer N.T."/>
            <person name="Ferguson L.C.F."/>
            <person name="Garavelou S."/>
            <person name="Gordon K.H.J."/>
            <person name="Gunaratna R.T."/>
            <person name="Han Y."/>
            <person name="Hauser F."/>
            <person name="He Y."/>
            <person name="Heidel-Fischer H."/>
            <person name="Hirsh A."/>
            <person name="Hu Y."/>
            <person name="Jiang H."/>
            <person name="Kalra D."/>
            <person name="Klinner C."/>
            <person name="Konig C."/>
            <person name="Kovar C."/>
            <person name="Kroll A.R."/>
            <person name="Kuwar S.S."/>
            <person name="Lee S.L."/>
            <person name="Lehman R."/>
            <person name="Li K."/>
            <person name="Li Z."/>
            <person name="Liang H."/>
            <person name="Lovelace S."/>
            <person name="Lu Z."/>
            <person name="Mansfield J.H."/>
            <person name="McCulloch K.J."/>
            <person name="Mathew T."/>
            <person name="Morton B."/>
            <person name="Muzny D.M."/>
            <person name="Neunemann D."/>
            <person name="Ongeri F."/>
            <person name="Pauchet Y."/>
            <person name="Pu L.L."/>
            <person name="Pyrousis I."/>
            <person name="Rao X.J."/>
            <person name="Redding A."/>
            <person name="Roesel C."/>
            <person name="Sanchez-Gracia A."/>
            <person name="Schaack S."/>
            <person name="Shukla A."/>
            <person name="Tetreau G."/>
            <person name="Wang Y."/>
            <person name="Xiong G.H."/>
            <person name="Traut W."/>
            <person name="Walsh T.K."/>
            <person name="Worley K.C."/>
            <person name="Wu D."/>
            <person name="Wu W."/>
            <person name="Wu Y.Q."/>
            <person name="Zhang X."/>
            <person name="Zou Z."/>
            <person name="Zucker H."/>
            <person name="Briscoe A.D."/>
            <person name="Burmester T."/>
            <person name="Clem R.J."/>
            <person name="Feyereisen R."/>
            <person name="Grimmelikhuijzen C.J.P."/>
            <person name="Hamodrakas S.J."/>
            <person name="Hansson B.S."/>
            <person name="Huguet E."/>
            <person name="Jermiin L.S."/>
            <person name="Lan Q."/>
            <person name="Lehman H.K."/>
            <person name="Lorenzen M."/>
            <person name="Merzendorfer H."/>
            <person name="Michalopoulos I."/>
            <person name="Morton D.B."/>
            <person name="Muthukrishnan S."/>
            <person name="Oakeshott J.G."/>
            <person name="Palmer W."/>
            <person name="Park Y."/>
            <person name="Passarelli A.L."/>
            <person name="Rozas J."/>
            <person name="Schwartz L.M."/>
            <person name="Smith W."/>
            <person name="Southgate A."/>
            <person name="Vilcinskas A."/>
            <person name="Vogt R."/>
            <person name="Wang P."/>
            <person name="Werren J."/>
            <person name="Yu X.Q."/>
            <person name="Zhou J.J."/>
            <person name="Brown S.J."/>
            <person name="Scherer S.E."/>
            <person name="Richards S."/>
            <person name="Blissard G.W."/>
        </authorList>
    </citation>
    <scope>NUCLEOTIDE SEQUENCE</scope>
</reference>
<keyword evidence="5 10" id="KW-0552">Olfaction</keyword>
<feature type="transmembrane region" description="Helical" evidence="10">
    <location>
        <begin position="284"/>
        <end position="304"/>
    </location>
</feature>
<dbReference type="GO" id="GO:0004984">
    <property type="term" value="F:olfactory receptor activity"/>
    <property type="evidence" value="ECO:0007669"/>
    <property type="project" value="InterPro"/>
</dbReference>
<dbReference type="PANTHER" id="PTHR21137">
    <property type="entry name" value="ODORANT RECEPTOR"/>
    <property type="match status" value="1"/>
</dbReference>
<dbReference type="EMBL" id="JH668819">
    <property type="protein sequence ID" value="KAG6462195.1"/>
    <property type="molecule type" value="Genomic_DNA"/>
</dbReference>
<keyword evidence="8 10" id="KW-0675">Receptor</keyword>
<comment type="caution">
    <text evidence="10">Lacks conserved residue(s) required for the propagation of feature annotation.</text>
</comment>
<dbReference type="GO" id="GO:0007165">
    <property type="term" value="P:signal transduction"/>
    <property type="evidence" value="ECO:0007669"/>
    <property type="project" value="UniProtKB-KW"/>
</dbReference>
<keyword evidence="2" id="KW-1003">Cell membrane</keyword>
<evidence type="ECO:0000256" key="1">
    <source>
        <dbReference type="ARBA" id="ARBA00004651"/>
    </source>
</evidence>
<dbReference type="InterPro" id="IPR004117">
    <property type="entry name" value="7tm6_olfct_rcpt"/>
</dbReference>
<sequence length="380" mass="42992">MAVSVLKRLLTYGDNIFEFNIKYLMLVGLWHNENWTRNQKLLYKIYDNTLDVLGLIYLTLTAIGIHGSMDDITAALAGVDKSLVAYNFMLKIIVFHFRKHQLRKLVKEIIASGDVVPEEHKILVAKLSLATTTITTIIVTIFTGISVLAGELPAKVWLPFDTSKNFMNLLAGVQICLVTFGVPICYRGLALKCFVSTMIFYLRDQLIDLQVKFKELDNFKDAEEEVRTNFKKIVKKHIRLIRYSKTIDNLLREYFLIQNLAITIEVCMNSVTLTLIGFSQKSLAINFIAFLIMALIHAFVYCYLGDEIIEQSEGISSAAYNTSWTSWPVDMQKDLLTVIIAAQSHFKLTAGGMAVMSLETYAQTLYNGYSIFAVLIDAVN</sequence>
<dbReference type="PANTHER" id="PTHR21137:SF35">
    <property type="entry name" value="ODORANT RECEPTOR 19A-RELATED"/>
    <property type="match status" value="1"/>
</dbReference>
<protein>
    <recommendedName>
        <fullName evidence="10">Odorant receptor</fullName>
    </recommendedName>
</protein>
<feature type="transmembrane region" description="Helical" evidence="10">
    <location>
        <begin position="75"/>
        <end position="97"/>
    </location>
</feature>
<keyword evidence="4 10" id="KW-0812">Transmembrane</keyword>
<comment type="caution">
    <text evidence="11">The sequence shown here is derived from an EMBL/GenBank/DDBJ whole genome shotgun (WGS) entry which is preliminary data.</text>
</comment>
<keyword evidence="12" id="KW-1185">Reference proteome</keyword>
<evidence type="ECO:0000256" key="9">
    <source>
        <dbReference type="ARBA" id="ARBA00023224"/>
    </source>
</evidence>
<evidence type="ECO:0000313" key="12">
    <source>
        <dbReference type="Proteomes" id="UP000791440"/>
    </source>
</evidence>
<evidence type="ECO:0000256" key="2">
    <source>
        <dbReference type="ARBA" id="ARBA00022475"/>
    </source>
</evidence>
<dbReference type="Pfam" id="PF02949">
    <property type="entry name" value="7tm_6"/>
    <property type="match status" value="1"/>
</dbReference>
<comment type="subcellular location">
    <subcellularLocation>
        <location evidence="1 10">Cell membrane</location>
        <topology evidence="1 10">Multi-pass membrane protein</topology>
    </subcellularLocation>
</comment>
<feature type="transmembrane region" description="Helical" evidence="10">
    <location>
        <begin position="169"/>
        <end position="189"/>
    </location>
</feature>
<evidence type="ECO:0000313" key="11">
    <source>
        <dbReference type="EMBL" id="KAG6462195.1"/>
    </source>
</evidence>
<evidence type="ECO:0000256" key="3">
    <source>
        <dbReference type="ARBA" id="ARBA00022606"/>
    </source>
</evidence>
<name>A0A921ZQ59_MANSE</name>
<keyword evidence="7 10" id="KW-0472">Membrane</keyword>
<comment type="similarity">
    <text evidence="10">Belongs to the insect chemoreceptor superfamily. Heteromeric odorant receptor channel (TC 1.A.69) family.</text>
</comment>
<dbReference type="Proteomes" id="UP000791440">
    <property type="component" value="Unassembled WGS sequence"/>
</dbReference>